<gene>
    <name evidence="1" type="ORF">C7Y47_00475</name>
</gene>
<evidence type="ECO:0000313" key="1">
    <source>
        <dbReference type="EMBL" id="TQR39548.1"/>
    </source>
</evidence>
<dbReference type="AlphaFoldDB" id="A0A544V0B8"/>
<proteinExistence type="predicted"/>
<reference evidence="1 2" key="1">
    <citation type="submission" date="2018-03" db="EMBL/GenBank/DDBJ databases">
        <title>Aerobic endospore-forming bacteria genome sequencing and assembly.</title>
        <authorList>
            <person name="Cavalcante D.A."/>
            <person name="Driks A."/>
            <person name="Putonti C."/>
            <person name="De-Souza M.T."/>
        </authorList>
    </citation>
    <scope>NUCLEOTIDE SEQUENCE [LARGE SCALE GENOMIC DNA]</scope>
    <source>
        <strain evidence="1 2">SDF0037</strain>
    </source>
</reference>
<dbReference type="OrthoDB" id="2968557at2"/>
<dbReference type="EMBL" id="SADV01000001">
    <property type="protein sequence ID" value="TQR39548.1"/>
    <property type="molecule type" value="Genomic_DNA"/>
</dbReference>
<sequence>MVRRRGTYKIKIRNKQLICPACQNDKFKHREVYLEIEELSFNEKKEKLILQSFNCTICGETRMFQEKNRYDHANGVHISIIEYTEVSEA</sequence>
<protein>
    <submittedName>
        <fullName evidence="1">Uncharacterized protein</fullName>
    </submittedName>
</protein>
<dbReference type="Proteomes" id="UP000317944">
    <property type="component" value="Unassembled WGS sequence"/>
</dbReference>
<comment type="caution">
    <text evidence="1">The sequence shown here is derived from an EMBL/GenBank/DDBJ whole genome shotgun (WGS) entry which is preliminary data.</text>
</comment>
<evidence type="ECO:0000313" key="2">
    <source>
        <dbReference type="Proteomes" id="UP000317944"/>
    </source>
</evidence>
<name>A0A544V0B8_LYSSH</name>
<organism evidence="1 2">
    <name type="scientific">Lysinibacillus sphaericus</name>
    <name type="common">Bacillus sphaericus</name>
    <dbReference type="NCBI Taxonomy" id="1421"/>
    <lineage>
        <taxon>Bacteria</taxon>
        <taxon>Bacillati</taxon>
        <taxon>Bacillota</taxon>
        <taxon>Bacilli</taxon>
        <taxon>Bacillales</taxon>
        <taxon>Bacillaceae</taxon>
        <taxon>Lysinibacillus</taxon>
    </lineage>
</organism>
<accession>A0A544V0B8</accession>
<dbReference type="RefSeq" id="WP_142506970.1">
    <property type="nucleotide sequence ID" value="NZ_SADV01000001.1"/>
</dbReference>